<name>A0ABQ3KQV7_9PSEU</name>
<comment type="caution">
    <text evidence="1">The sequence shown here is derived from an EMBL/GenBank/DDBJ whole genome shotgun (WGS) entry which is preliminary data.</text>
</comment>
<dbReference type="EMBL" id="BNAW01000064">
    <property type="protein sequence ID" value="GHG45950.1"/>
    <property type="molecule type" value="Genomic_DNA"/>
</dbReference>
<reference evidence="2" key="1">
    <citation type="journal article" date="2019" name="Int. J. Syst. Evol. Microbiol.">
        <title>The Global Catalogue of Microorganisms (GCM) 10K type strain sequencing project: providing services to taxonomists for standard genome sequencing and annotation.</title>
        <authorList>
            <consortium name="The Broad Institute Genomics Platform"/>
            <consortium name="The Broad Institute Genome Sequencing Center for Infectious Disease"/>
            <person name="Wu L."/>
            <person name="Ma J."/>
        </authorList>
    </citation>
    <scope>NUCLEOTIDE SEQUENCE [LARGE SCALE GENOMIC DNA]</scope>
    <source>
        <strain evidence="2">CGMCC 4.7680</strain>
    </source>
</reference>
<protein>
    <submittedName>
        <fullName evidence="1">Uncharacterized protein</fullName>
    </submittedName>
</protein>
<dbReference type="Proteomes" id="UP000649955">
    <property type="component" value="Unassembled WGS sequence"/>
</dbReference>
<dbReference type="RefSeq" id="WP_191316599.1">
    <property type="nucleotide sequence ID" value="NZ_BNAW01000064.1"/>
</dbReference>
<evidence type="ECO:0000313" key="1">
    <source>
        <dbReference type="EMBL" id="GHG45950.1"/>
    </source>
</evidence>
<evidence type="ECO:0000313" key="2">
    <source>
        <dbReference type="Proteomes" id="UP000649955"/>
    </source>
</evidence>
<proteinExistence type="predicted"/>
<organism evidence="1 2">
    <name type="scientific">Amycolatopsis bullii</name>
    <dbReference type="NCBI Taxonomy" id="941987"/>
    <lineage>
        <taxon>Bacteria</taxon>
        <taxon>Bacillati</taxon>
        <taxon>Actinomycetota</taxon>
        <taxon>Actinomycetes</taxon>
        <taxon>Pseudonocardiales</taxon>
        <taxon>Pseudonocardiaceae</taxon>
        <taxon>Amycolatopsis</taxon>
    </lineage>
</organism>
<gene>
    <name evidence="1" type="ORF">GCM10017567_80650</name>
</gene>
<keyword evidence="2" id="KW-1185">Reference proteome</keyword>
<sequence>MAVKVGSAGWWSLLPDGWADPLLSAALDERGHWYQAGAVEVPMVGSSA</sequence>
<accession>A0ABQ3KQV7</accession>